<protein>
    <recommendedName>
        <fullName evidence="3">Zinc-or iron-chelating domain-containing protein</fullName>
    </recommendedName>
</protein>
<dbReference type="RefSeq" id="WP_092116068.1">
    <property type="nucleotide sequence ID" value="NZ_FMXO01000001.1"/>
</dbReference>
<proteinExistence type="predicted"/>
<dbReference type="EMBL" id="FMXO01000001">
    <property type="protein sequence ID" value="SDB02216.1"/>
    <property type="molecule type" value="Genomic_DNA"/>
</dbReference>
<accession>A0A1G6A1V9</accession>
<gene>
    <name evidence="1" type="ORF">SAMN05660653_00067</name>
</gene>
<dbReference type="OrthoDB" id="275146at2"/>
<sequence>MEESCFPVSLEEQARLEPHALLLGTPGHSRTSNTDFFLHGLFRLFPGERQRIQVLFPEGETHRRLALTSDGSCIFLGTEGCILPRTDRPFYCRLYPFWYINAGLFTFSSRQCLAVNRVSSTAGLCALFKTDPSALRALYDTLRTAWGLPTDEQRYISCAKNCSS</sequence>
<evidence type="ECO:0000313" key="2">
    <source>
        <dbReference type="Proteomes" id="UP000198771"/>
    </source>
</evidence>
<evidence type="ECO:0008006" key="3">
    <source>
        <dbReference type="Google" id="ProtNLM"/>
    </source>
</evidence>
<dbReference type="AlphaFoldDB" id="A0A1G6A1V9"/>
<organism evidence="1 2">
    <name type="scientific">Desulfonatronum thiosulfatophilum</name>
    <dbReference type="NCBI Taxonomy" id="617002"/>
    <lineage>
        <taxon>Bacteria</taxon>
        <taxon>Pseudomonadati</taxon>
        <taxon>Thermodesulfobacteriota</taxon>
        <taxon>Desulfovibrionia</taxon>
        <taxon>Desulfovibrionales</taxon>
        <taxon>Desulfonatronaceae</taxon>
        <taxon>Desulfonatronum</taxon>
    </lineage>
</organism>
<evidence type="ECO:0000313" key="1">
    <source>
        <dbReference type="EMBL" id="SDB02216.1"/>
    </source>
</evidence>
<dbReference type="Proteomes" id="UP000198771">
    <property type="component" value="Unassembled WGS sequence"/>
</dbReference>
<reference evidence="1 2" key="1">
    <citation type="submission" date="2016-10" db="EMBL/GenBank/DDBJ databases">
        <authorList>
            <person name="de Groot N.N."/>
        </authorList>
    </citation>
    <scope>NUCLEOTIDE SEQUENCE [LARGE SCALE GENOMIC DNA]</scope>
    <source>
        <strain evidence="1 2">ASO4-2</strain>
    </source>
</reference>
<dbReference type="STRING" id="617002.SAMN05660653_00067"/>
<name>A0A1G6A1V9_9BACT</name>
<keyword evidence="2" id="KW-1185">Reference proteome</keyword>